<keyword evidence="2 5" id="KW-0808">Transferase</keyword>
<dbReference type="EC" id="2.5.1.18" evidence="1"/>
<dbReference type="InterPro" id="IPR040079">
    <property type="entry name" value="Glutathione_S-Trfase"/>
</dbReference>
<dbReference type="PANTHER" id="PTHR43900:SF97">
    <property type="entry name" value="GLUTATHIONE TRANSFERASE"/>
    <property type="match status" value="1"/>
</dbReference>
<dbReference type="InterPro" id="IPR036249">
    <property type="entry name" value="Thioredoxin-like_sf"/>
</dbReference>
<evidence type="ECO:0000313" key="5">
    <source>
        <dbReference type="EMBL" id="CAA9530422.1"/>
    </source>
</evidence>
<dbReference type="GO" id="GO:0005737">
    <property type="term" value="C:cytoplasm"/>
    <property type="evidence" value="ECO:0007669"/>
    <property type="project" value="TreeGrafter"/>
</dbReference>
<evidence type="ECO:0000259" key="3">
    <source>
        <dbReference type="PROSITE" id="PS50404"/>
    </source>
</evidence>
<dbReference type="InterPro" id="IPR004046">
    <property type="entry name" value="GST_C"/>
</dbReference>
<dbReference type="GO" id="GO:0004364">
    <property type="term" value="F:glutathione transferase activity"/>
    <property type="evidence" value="ECO:0007669"/>
    <property type="project" value="UniProtKB-EC"/>
</dbReference>
<dbReference type="InterPro" id="IPR010987">
    <property type="entry name" value="Glutathione-S-Trfase_C-like"/>
</dbReference>
<organism evidence="5">
    <name type="scientific">uncultured Sphingomonadaceae bacterium</name>
    <dbReference type="NCBI Taxonomy" id="169976"/>
    <lineage>
        <taxon>Bacteria</taxon>
        <taxon>Pseudomonadati</taxon>
        <taxon>Pseudomonadota</taxon>
        <taxon>Alphaproteobacteria</taxon>
        <taxon>Sphingomonadales</taxon>
        <taxon>Sphingomonadaceae</taxon>
        <taxon>environmental samples</taxon>
    </lineage>
</organism>
<dbReference type="AlphaFoldDB" id="A0A6J4TSK3"/>
<dbReference type="CDD" id="cd00570">
    <property type="entry name" value="GST_N_family"/>
    <property type="match status" value="1"/>
</dbReference>
<evidence type="ECO:0000256" key="2">
    <source>
        <dbReference type="ARBA" id="ARBA00022679"/>
    </source>
</evidence>
<dbReference type="InterPro" id="IPR036282">
    <property type="entry name" value="Glutathione-S-Trfase_C_sf"/>
</dbReference>
<proteinExistence type="predicted"/>
<dbReference type="SUPFAM" id="SSF47616">
    <property type="entry name" value="GST C-terminal domain-like"/>
    <property type="match status" value="1"/>
</dbReference>
<dbReference type="Pfam" id="PF13417">
    <property type="entry name" value="GST_N_3"/>
    <property type="match status" value="1"/>
</dbReference>
<dbReference type="Pfam" id="PF00043">
    <property type="entry name" value="GST_C"/>
    <property type="match status" value="1"/>
</dbReference>
<dbReference type="SFLD" id="SFLDG00358">
    <property type="entry name" value="Main_(cytGST)"/>
    <property type="match status" value="1"/>
</dbReference>
<dbReference type="SUPFAM" id="SSF52833">
    <property type="entry name" value="Thioredoxin-like"/>
    <property type="match status" value="1"/>
</dbReference>
<accession>A0A6J4TSK3</accession>
<dbReference type="InterPro" id="IPR004045">
    <property type="entry name" value="Glutathione_S-Trfase_N"/>
</dbReference>
<gene>
    <name evidence="5" type="ORF">AVDCRST_MAG91-2908</name>
</gene>
<name>A0A6J4TSK3_9SPHN</name>
<feature type="domain" description="GST N-terminal" evidence="3">
    <location>
        <begin position="1"/>
        <end position="77"/>
    </location>
</feature>
<dbReference type="PROSITE" id="PS50405">
    <property type="entry name" value="GST_CTER"/>
    <property type="match status" value="1"/>
</dbReference>
<evidence type="ECO:0000256" key="1">
    <source>
        <dbReference type="ARBA" id="ARBA00012452"/>
    </source>
</evidence>
<dbReference type="Gene3D" id="1.20.1050.10">
    <property type="match status" value="1"/>
</dbReference>
<dbReference type="GO" id="GO:0043295">
    <property type="term" value="F:glutathione binding"/>
    <property type="evidence" value="ECO:0007669"/>
    <property type="project" value="TreeGrafter"/>
</dbReference>
<dbReference type="EMBL" id="CADCVX010000512">
    <property type="protein sequence ID" value="CAA9530422.1"/>
    <property type="molecule type" value="Genomic_DNA"/>
</dbReference>
<protein>
    <recommendedName>
        <fullName evidence="1">glutathione transferase</fullName>
        <ecNumber evidence="1">2.5.1.18</ecNumber>
    </recommendedName>
</protein>
<dbReference type="PANTHER" id="PTHR43900">
    <property type="entry name" value="GLUTATHIONE S-TRANSFERASE RHO"/>
    <property type="match status" value="1"/>
</dbReference>
<sequence length="220" mass="23777">MLLFGSSFSPFARKVLAFAAEKDIALETRPIGLRSTDPEFLAVSPFRRIPALTDGDFSISDSSAIVAYLDALKPDPVLVPAGPRERARVTWFDEFADTIMFPVGAKMFFNRVVSPLFLREPGDMAVADRAEAEELPAVLDYIEAQVPASGYLVGDRLTLADIAVASPFVNLAHAGVDMSRRPALSGYVRGILERPSFATWIEREGRAIAKASGRGASNSG</sequence>
<dbReference type="SFLD" id="SFLDS00019">
    <property type="entry name" value="Glutathione_Transferase_(cytos"/>
    <property type="match status" value="1"/>
</dbReference>
<evidence type="ECO:0000259" key="4">
    <source>
        <dbReference type="PROSITE" id="PS50405"/>
    </source>
</evidence>
<feature type="domain" description="GST C-terminal" evidence="4">
    <location>
        <begin position="82"/>
        <end position="211"/>
    </location>
</feature>
<dbReference type="Gene3D" id="3.40.30.10">
    <property type="entry name" value="Glutaredoxin"/>
    <property type="match status" value="1"/>
</dbReference>
<reference evidence="5" key="1">
    <citation type="submission" date="2020-02" db="EMBL/GenBank/DDBJ databases">
        <authorList>
            <person name="Meier V. D."/>
        </authorList>
    </citation>
    <scope>NUCLEOTIDE SEQUENCE</scope>
    <source>
        <strain evidence="5">AVDCRST_MAG91</strain>
    </source>
</reference>
<dbReference type="PROSITE" id="PS50404">
    <property type="entry name" value="GST_NTER"/>
    <property type="match status" value="1"/>
</dbReference>